<feature type="compositionally biased region" description="Basic residues" evidence="1">
    <location>
        <begin position="32"/>
        <end position="53"/>
    </location>
</feature>
<dbReference type="WBParaSite" id="ACRNAN_scaffold6136.g31528.t1">
    <property type="protein sequence ID" value="ACRNAN_scaffold6136.g31528.t1"/>
    <property type="gene ID" value="ACRNAN_scaffold6136.g31528"/>
</dbReference>
<sequence length="87" mass="10559">MWKKSIKKNTHFTVNWIKIASTIHRFMMKKEMSKRRHQPRITTRKKHHRRRNDRSKNGADNRNPAETSDNDTNLEEESFEYGYQAVN</sequence>
<evidence type="ECO:0000313" key="2">
    <source>
        <dbReference type="Proteomes" id="UP000887540"/>
    </source>
</evidence>
<accession>A0A914E6S0</accession>
<organism evidence="2 3">
    <name type="scientific">Acrobeloides nanus</name>
    <dbReference type="NCBI Taxonomy" id="290746"/>
    <lineage>
        <taxon>Eukaryota</taxon>
        <taxon>Metazoa</taxon>
        <taxon>Ecdysozoa</taxon>
        <taxon>Nematoda</taxon>
        <taxon>Chromadorea</taxon>
        <taxon>Rhabditida</taxon>
        <taxon>Tylenchina</taxon>
        <taxon>Cephalobomorpha</taxon>
        <taxon>Cephaloboidea</taxon>
        <taxon>Cephalobidae</taxon>
        <taxon>Acrobeloides</taxon>
    </lineage>
</organism>
<dbReference type="AlphaFoldDB" id="A0A914E6S0"/>
<name>A0A914E6S0_9BILA</name>
<protein>
    <submittedName>
        <fullName evidence="3">Uncharacterized protein</fullName>
    </submittedName>
</protein>
<keyword evidence="2" id="KW-1185">Reference proteome</keyword>
<reference evidence="3" key="1">
    <citation type="submission" date="2022-11" db="UniProtKB">
        <authorList>
            <consortium name="WormBaseParasite"/>
        </authorList>
    </citation>
    <scope>IDENTIFICATION</scope>
</reference>
<evidence type="ECO:0000313" key="3">
    <source>
        <dbReference type="WBParaSite" id="ACRNAN_scaffold6136.g31528.t1"/>
    </source>
</evidence>
<feature type="region of interest" description="Disordered" evidence="1">
    <location>
        <begin position="27"/>
        <end position="87"/>
    </location>
</feature>
<feature type="compositionally biased region" description="Acidic residues" evidence="1">
    <location>
        <begin position="68"/>
        <end position="79"/>
    </location>
</feature>
<proteinExistence type="predicted"/>
<evidence type="ECO:0000256" key="1">
    <source>
        <dbReference type="SAM" id="MobiDB-lite"/>
    </source>
</evidence>
<dbReference type="Proteomes" id="UP000887540">
    <property type="component" value="Unplaced"/>
</dbReference>